<dbReference type="GO" id="GO:0071949">
    <property type="term" value="F:FAD binding"/>
    <property type="evidence" value="ECO:0007669"/>
    <property type="project" value="TreeGrafter"/>
</dbReference>
<comment type="caution">
    <text evidence="9">The sequence shown here is derived from an EMBL/GenBank/DDBJ whole genome shotgun (WGS) entry which is preliminary data.</text>
</comment>
<dbReference type="SUPFAM" id="SSF51730">
    <property type="entry name" value="FAD-linked oxidoreductase"/>
    <property type="match status" value="1"/>
</dbReference>
<comment type="catalytic activity">
    <reaction evidence="7">
        <text>(6S)-5-methyl-5,6,7,8-tetrahydrofolate + NAD(+) = (6R)-5,10-methylene-5,6,7,8-tetrahydrofolate + NADH + H(+)</text>
        <dbReference type="Rhea" id="RHEA:19821"/>
        <dbReference type="ChEBI" id="CHEBI:15378"/>
        <dbReference type="ChEBI" id="CHEBI:15636"/>
        <dbReference type="ChEBI" id="CHEBI:18608"/>
        <dbReference type="ChEBI" id="CHEBI:57540"/>
        <dbReference type="ChEBI" id="CHEBI:57945"/>
        <dbReference type="EC" id="1.5.1.54"/>
    </reaction>
    <physiologicalReaction direction="right-to-left" evidence="7">
        <dbReference type="Rhea" id="RHEA:19823"/>
    </physiologicalReaction>
</comment>
<dbReference type="UniPathway" id="UPA00193"/>
<organism evidence="9 10">
    <name type="scientific">Petrotoga olearia DSM 13574</name>
    <dbReference type="NCBI Taxonomy" id="1122955"/>
    <lineage>
        <taxon>Bacteria</taxon>
        <taxon>Thermotogati</taxon>
        <taxon>Thermotogota</taxon>
        <taxon>Thermotogae</taxon>
        <taxon>Petrotogales</taxon>
        <taxon>Petrotogaceae</taxon>
        <taxon>Petrotoga</taxon>
    </lineage>
</organism>
<sequence length="315" mass="36123">MKIIDLIKQSIKPILSFEIIPPNVGESIDPIFNVVDNLIDFSPKFINVTKHANEIEYVEENGEIIKIIKKKRPGTVGVSASIKHRYDIEVVPHLICTGFNKYQIEDILIDLNYLRIENIFVVRGDKKRYTWKETDEYEHATQLVEQVTNMNKGIYTCPTKEHNPTNFCVGVAGYPEKHFESPNLEKDLDYLKLKVDMGAEFIITQMFFDIEYYKNFVNKVRELGIEVPIIPGIKPLGSKKSLYNIPKNFHVNIPKAIVEEFEDAKSSQDEYIIGVKYGIKLIEQLLELGVPGIHIFTMGKGKIVKDILNAFNGIF</sequence>
<reference evidence="9 10" key="1">
    <citation type="submission" date="2013-12" db="EMBL/GenBank/DDBJ databases">
        <title>Comparative genomics of Petrotoga isolates.</title>
        <authorList>
            <person name="Nesbo C.L."/>
            <person name="Charchuk R."/>
            <person name="Chow K."/>
        </authorList>
    </citation>
    <scope>NUCLEOTIDE SEQUENCE [LARGE SCALE GENOMIC DNA]</scope>
    <source>
        <strain evidence="9 10">DSM 13574</strain>
    </source>
</reference>
<keyword evidence="4 8" id="KW-0285">Flavoprotein</keyword>
<evidence type="ECO:0000313" key="9">
    <source>
        <dbReference type="EMBL" id="PNR97934.1"/>
    </source>
</evidence>
<dbReference type="Proteomes" id="UP000236434">
    <property type="component" value="Unassembled WGS sequence"/>
</dbReference>
<dbReference type="Pfam" id="PF02219">
    <property type="entry name" value="MTHFR"/>
    <property type="match status" value="1"/>
</dbReference>
<dbReference type="GO" id="GO:0005829">
    <property type="term" value="C:cytosol"/>
    <property type="evidence" value="ECO:0007669"/>
    <property type="project" value="TreeGrafter"/>
</dbReference>
<dbReference type="OrthoDB" id="9812555at2"/>
<comment type="similarity">
    <text evidence="3 8">Belongs to the methylenetetrahydrofolate reductase family.</text>
</comment>
<dbReference type="GO" id="GO:0035999">
    <property type="term" value="P:tetrahydrofolate interconversion"/>
    <property type="evidence" value="ECO:0007669"/>
    <property type="project" value="UniProtKB-UniPathway"/>
</dbReference>
<dbReference type="GO" id="GO:0009086">
    <property type="term" value="P:methionine biosynthetic process"/>
    <property type="evidence" value="ECO:0007669"/>
    <property type="project" value="TreeGrafter"/>
</dbReference>
<evidence type="ECO:0000256" key="3">
    <source>
        <dbReference type="ARBA" id="ARBA00006743"/>
    </source>
</evidence>
<evidence type="ECO:0000256" key="8">
    <source>
        <dbReference type="RuleBase" id="RU003862"/>
    </source>
</evidence>
<dbReference type="GO" id="GO:0106312">
    <property type="term" value="F:methylenetetrahydrofolate reductase (NADH) activity"/>
    <property type="evidence" value="ECO:0007669"/>
    <property type="project" value="UniProtKB-EC"/>
</dbReference>
<evidence type="ECO:0000313" key="10">
    <source>
        <dbReference type="Proteomes" id="UP000236434"/>
    </source>
</evidence>
<name>A0A2K1P571_9BACT</name>
<dbReference type="Gene3D" id="3.20.20.220">
    <property type="match status" value="1"/>
</dbReference>
<keyword evidence="6 8" id="KW-0560">Oxidoreductase</keyword>
<dbReference type="PANTHER" id="PTHR45754">
    <property type="entry name" value="METHYLENETETRAHYDROFOLATE REDUCTASE"/>
    <property type="match status" value="1"/>
</dbReference>
<dbReference type="PANTHER" id="PTHR45754:SF3">
    <property type="entry name" value="METHYLENETETRAHYDROFOLATE REDUCTASE (NADPH)"/>
    <property type="match status" value="1"/>
</dbReference>
<comment type="pathway">
    <text evidence="2 8">One-carbon metabolism; tetrahydrofolate interconversion.</text>
</comment>
<evidence type="ECO:0000256" key="4">
    <source>
        <dbReference type="ARBA" id="ARBA00022630"/>
    </source>
</evidence>
<dbReference type="InterPro" id="IPR003171">
    <property type="entry name" value="Mehydrof_redctse-like"/>
</dbReference>
<proteinExistence type="inferred from homology"/>
<evidence type="ECO:0000256" key="6">
    <source>
        <dbReference type="ARBA" id="ARBA00023002"/>
    </source>
</evidence>
<dbReference type="InterPro" id="IPR029041">
    <property type="entry name" value="FAD-linked_oxidoreductase-like"/>
</dbReference>
<gene>
    <name evidence="9" type="ORF">X929_00680</name>
</gene>
<evidence type="ECO:0000256" key="5">
    <source>
        <dbReference type="ARBA" id="ARBA00022827"/>
    </source>
</evidence>
<comment type="cofactor">
    <cofactor evidence="1 8">
        <name>FAD</name>
        <dbReference type="ChEBI" id="CHEBI:57692"/>
    </cofactor>
</comment>
<protein>
    <recommendedName>
        <fullName evidence="8">Methylenetetrahydrofolate reductase</fullName>
    </recommendedName>
</protein>
<evidence type="ECO:0000256" key="1">
    <source>
        <dbReference type="ARBA" id="ARBA00001974"/>
    </source>
</evidence>
<dbReference type="EMBL" id="AZRL01000003">
    <property type="protein sequence ID" value="PNR97934.1"/>
    <property type="molecule type" value="Genomic_DNA"/>
</dbReference>
<keyword evidence="5 8" id="KW-0274">FAD</keyword>
<evidence type="ECO:0000256" key="2">
    <source>
        <dbReference type="ARBA" id="ARBA00004777"/>
    </source>
</evidence>
<accession>A0A2K1P571</accession>
<dbReference type="RefSeq" id="WP_103066148.1">
    <property type="nucleotide sequence ID" value="NZ_AZRL01000003.1"/>
</dbReference>
<dbReference type="CDD" id="cd00537">
    <property type="entry name" value="MTHFR"/>
    <property type="match status" value="1"/>
</dbReference>
<dbReference type="AlphaFoldDB" id="A0A2K1P571"/>
<evidence type="ECO:0000256" key="7">
    <source>
        <dbReference type="ARBA" id="ARBA00048628"/>
    </source>
</evidence>